<comment type="caution">
    <text evidence="11">The sequence shown here is derived from an EMBL/GenBank/DDBJ whole genome shotgun (WGS) entry which is preliminary data.</text>
</comment>
<evidence type="ECO:0000259" key="10">
    <source>
        <dbReference type="Pfam" id="PF21694"/>
    </source>
</evidence>
<keyword evidence="5" id="KW-0235">DNA replication</keyword>
<dbReference type="Pfam" id="PF21694">
    <property type="entry name" value="DNA_pol3_delta_C"/>
    <property type="match status" value="1"/>
</dbReference>
<keyword evidence="6" id="KW-0239">DNA-directed DNA polymerase</keyword>
<dbReference type="InterPro" id="IPR005790">
    <property type="entry name" value="DNA_polIII_delta"/>
</dbReference>
<evidence type="ECO:0000256" key="8">
    <source>
        <dbReference type="ARBA" id="ARBA00049244"/>
    </source>
</evidence>
<dbReference type="InterPro" id="IPR010372">
    <property type="entry name" value="DNA_pol3_delta_N"/>
</dbReference>
<dbReference type="Proteomes" id="UP001148125">
    <property type="component" value="Unassembled WGS sequence"/>
</dbReference>
<comment type="similarity">
    <text evidence="7">Belongs to the DNA polymerase HolA subunit family.</text>
</comment>
<evidence type="ECO:0000259" key="9">
    <source>
        <dbReference type="Pfam" id="PF06144"/>
    </source>
</evidence>
<proteinExistence type="inferred from homology"/>
<feature type="domain" description="DNA polymerase III delta N-terminal" evidence="9">
    <location>
        <begin position="19"/>
        <end position="143"/>
    </location>
</feature>
<dbReference type="NCBIfam" id="TIGR01128">
    <property type="entry name" value="holA"/>
    <property type="match status" value="1"/>
</dbReference>
<dbReference type="SUPFAM" id="SSF48019">
    <property type="entry name" value="post-AAA+ oligomerization domain-like"/>
    <property type="match status" value="1"/>
</dbReference>
<reference evidence="11" key="1">
    <citation type="submission" date="2024-05" db="EMBL/GenBank/DDBJ databases">
        <title>Alkalihalobacillus sp. strain MEB203 novel alkaliphilic bacterium from Lonar Lake, India.</title>
        <authorList>
            <person name="Joshi A."/>
            <person name="Thite S."/>
            <person name="Mengade P."/>
        </authorList>
    </citation>
    <scope>NUCLEOTIDE SEQUENCE</scope>
    <source>
        <strain evidence="11">MEB 203</strain>
    </source>
</reference>
<comment type="catalytic activity">
    <reaction evidence="8">
        <text>DNA(n) + a 2'-deoxyribonucleoside 5'-triphosphate = DNA(n+1) + diphosphate</text>
        <dbReference type="Rhea" id="RHEA:22508"/>
        <dbReference type="Rhea" id="RHEA-COMP:17339"/>
        <dbReference type="Rhea" id="RHEA-COMP:17340"/>
        <dbReference type="ChEBI" id="CHEBI:33019"/>
        <dbReference type="ChEBI" id="CHEBI:61560"/>
        <dbReference type="ChEBI" id="CHEBI:173112"/>
        <dbReference type="EC" id="2.7.7.7"/>
    </reaction>
</comment>
<evidence type="ECO:0000256" key="2">
    <source>
        <dbReference type="ARBA" id="ARBA00017703"/>
    </source>
</evidence>
<protein>
    <recommendedName>
        <fullName evidence="2">DNA polymerase III subunit delta</fullName>
        <ecNumber evidence="1">2.7.7.7</ecNumber>
    </recommendedName>
</protein>
<keyword evidence="12" id="KW-1185">Reference proteome</keyword>
<dbReference type="Gene3D" id="3.40.50.300">
    <property type="entry name" value="P-loop containing nucleotide triphosphate hydrolases"/>
    <property type="match status" value="1"/>
</dbReference>
<evidence type="ECO:0000256" key="3">
    <source>
        <dbReference type="ARBA" id="ARBA00022679"/>
    </source>
</evidence>
<name>A0ABT5VEH0_9BACI</name>
<dbReference type="Gene3D" id="1.10.8.60">
    <property type="match status" value="1"/>
</dbReference>
<evidence type="ECO:0000313" key="12">
    <source>
        <dbReference type="Proteomes" id="UP001148125"/>
    </source>
</evidence>
<dbReference type="Pfam" id="PF06144">
    <property type="entry name" value="DNA_pol3_delta"/>
    <property type="match status" value="1"/>
</dbReference>
<dbReference type="InterPro" id="IPR027417">
    <property type="entry name" value="P-loop_NTPase"/>
</dbReference>
<accession>A0ABT5VEH0</accession>
<evidence type="ECO:0000256" key="5">
    <source>
        <dbReference type="ARBA" id="ARBA00022705"/>
    </source>
</evidence>
<dbReference type="PANTHER" id="PTHR34388:SF1">
    <property type="entry name" value="DNA POLYMERASE III SUBUNIT DELTA"/>
    <property type="match status" value="1"/>
</dbReference>
<dbReference type="SUPFAM" id="SSF52540">
    <property type="entry name" value="P-loop containing nucleoside triphosphate hydrolases"/>
    <property type="match status" value="1"/>
</dbReference>
<gene>
    <name evidence="11" type="primary">holA</name>
    <name evidence="11" type="ORF">N7Z68_10695</name>
</gene>
<evidence type="ECO:0000256" key="7">
    <source>
        <dbReference type="ARBA" id="ARBA00034754"/>
    </source>
</evidence>
<organism evidence="11 12">
    <name type="scientific">Alkalihalobacterium chitinilyticum</name>
    <dbReference type="NCBI Taxonomy" id="2980103"/>
    <lineage>
        <taxon>Bacteria</taxon>
        <taxon>Bacillati</taxon>
        <taxon>Bacillota</taxon>
        <taxon>Bacilli</taxon>
        <taxon>Bacillales</taxon>
        <taxon>Bacillaceae</taxon>
        <taxon>Alkalihalobacterium</taxon>
    </lineage>
</organism>
<evidence type="ECO:0000256" key="6">
    <source>
        <dbReference type="ARBA" id="ARBA00022932"/>
    </source>
</evidence>
<dbReference type="EMBL" id="JAOTPO010000006">
    <property type="protein sequence ID" value="MDE5413854.1"/>
    <property type="molecule type" value="Genomic_DNA"/>
</dbReference>
<keyword evidence="3 11" id="KW-0808">Transferase</keyword>
<dbReference type="Gene3D" id="1.20.272.10">
    <property type="match status" value="1"/>
</dbReference>
<dbReference type="GO" id="GO:0003887">
    <property type="term" value="F:DNA-directed DNA polymerase activity"/>
    <property type="evidence" value="ECO:0007669"/>
    <property type="project" value="UniProtKB-EC"/>
</dbReference>
<keyword evidence="4 11" id="KW-0548">Nucleotidyltransferase</keyword>
<dbReference type="InterPro" id="IPR008921">
    <property type="entry name" value="DNA_pol3_clamp-load_cplx_C"/>
</dbReference>
<dbReference type="PANTHER" id="PTHR34388">
    <property type="entry name" value="DNA POLYMERASE III SUBUNIT DELTA"/>
    <property type="match status" value="1"/>
</dbReference>
<sequence length="339" mass="39160">MSYIETKRNILKEKIAPVYLFIGEERFLVDDLIHSIVAKTLTEDELDFNLSTYELKETPVDVAVEDAQTLPFLGSKRVVIAKDANFLTAQKDDSKIDHNFKLLETYLQNPVQETVFILTAPYEKLDERKKLVKLLRKETEVVDTKEFDEKMLNEWLNEQAMSHSIELTSGGKEKLIQLLGGNLLMLVNEIEKLSLYVGEHGTIDETVVDQLVAKTVEQDVFMLIDHIVHKRIEKALEIYFDLMRQKEDPIKLVALLARQVRIIYQVKELLKRGYSQQQIAGQIKVHPYAVKLAGQQGKAFQEATLFRLLERLAETDFHIKSGQVDKHLAIELLLMEFHR</sequence>
<evidence type="ECO:0000256" key="4">
    <source>
        <dbReference type="ARBA" id="ARBA00022695"/>
    </source>
</evidence>
<dbReference type="InterPro" id="IPR048466">
    <property type="entry name" value="DNA_pol3_delta-like_C"/>
</dbReference>
<evidence type="ECO:0000313" key="11">
    <source>
        <dbReference type="EMBL" id="MDE5413854.1"/>
    </source>
</evidence>
<dbReference type="EC" id="2.7.7.7" evidence="1"/>
<dbReference type="RefSeq" id="WP_275118469.1">
    <property type="nucleotide sequence ID" value="NZ_JAOTPO010000006.1"/>
</dbReference>
<evidence type="ECO:0000256" key="1">
    <source>
        <dbReference type="ARBA" id="ARBA00012417"/>
    </source>
</evidence>
<feature type="domain" description="DNA polymerase III delta subunit-like C-terminal" evidence="10">
    <location>
        <begin position="217"/>
        <end position="337"/>
    </location>
</feature>